<dbReference type="InterPro" id="IPR016990">
    <property type="entry name" value="UCP032162_TM"/>
</dbReference>
<keyword evidence="3" id="KW-1185">Reference proteome</keyword>
<dbReference type="HOGENOM" id="CLU_096000_1_0_5"/>
<dbReference type="Proteomes" id="UP000000245">
    <property type="component" value="Chromosome"/>
</dbReference>
<proteinExistence type="predicted"/>
<dbReference type="KEGG" id="acr:Acry_2501"/>
<organism evidence="2 3">
    <name type="scientific">Acidiphilium cryptum (strain JF-5)</name>
    <dbReference type="NCBI Taxonomy" id="349163"/>
    <lineage>
        <taxon>Bacteria</taxon>
        <taxon>Pseudomonadati</taxon>
        <taxon>Pseudomonadota</taxon>
        <taxon>Alphaproteobacteria</taxon>
        <taxon>Acetobacterales</taxon>
        <taxon>Acidocellaceae</taxon>
        <taxon>Acidiphilium</taxon>
    </lineage>
</organism>
<dbReference type="EMBL" id="CP000697">
    <property type="protein sequence ID" value="ABQ31692.1"/>
    <property type="molecule type" value="Genomic_DNA"/>
</dbReference>
<dbReference type="Pfam" id="PF10003">
    <property type="entry name" value="DUF2244"/>
    <property type="match status" value="1"/>
</dbReference>
<dbReference type="eggNOG" id="COG5488">
    <property type="taxonomic scope" value="Bacteria"/>
</dbReference>
<keyword evidence="1" id="KW-0472">Membrane</keyword>
<evidence type="ECO:0000256" key="1">
    <source>
        <dbReference type="SAM" id="Phobius"/>
    </source>
</evidence>
<dbReference type="STRING" id="349163.Acry_2501"/>
<dbReference type="PIRSF" id="PIRSF032162">
    <property type="entry name" value="UCP032162_imp"/>
    <property type="match status" value="1"/>
</dbReference>
<keyword evidence="1" id="KW-0812">Transmembrane</keyword>
<dbReference type="AlphaFoldDB" id="A5G1G0"/>
<gene>
    <name evidence="2" type="ordered locus">Acry_2501</name>
</gene>
<protein>
    <submittedName>
        <fullName evidence="2">Integral membrane protein-like protein</fullName>
    </submittedName>
</protein>
<evidence type="ECO:0000313" key="3">
    <source>
        <dbReference type="Proteomes" id="UP000000245"/>
    </source>
</evidence>
<keyword evidence="1" id="KW-1133">Transmembrane helix</keyword>
<sequence>MRIRCEDNVMAEALGMAGQGRPIFQAVLTPHRSMSRRGMFVVFGVMATGSLLVTSLMWRLGAMPVIGFNGADLILAVTLYGMNMRGAKASEVIVLTDEALTITRTTPGGRRSEVRLEAGWLRVDVEEQAGTNPIVSVANREARQIVGMALGDAERRDFADALKAAIHRMRSPRFDNPQTRG</sequence>
<evidence type="ECO:0000313" key="2">
    <source>
        <dbReference type="EMBL" id="ABQ31692.1"/>
    </source>
</evidence>
<reference evidence="2 3" key="1">
    <citation type="submission" date="2007-05" db="EMBL/GenBank/DDBJ databases">
        <title>Complete sequence of chromosome of Acidiphilium cryptum JF-5.</title>
        <authorList>
            <consortium name="US DOE Joint Genome Institute"/>
            <person name="Copeland A."/>
            <person name="Lucas S."/>
            <person name="Lapidus A."/>
            <person name="Barry K."/>
            <person name="Detter J.C."/>
            <person name="Glavina del Rio T."/>
            <person name="Hammon N."/>
            <person name="Israni S."/>
            <person name="Dalin E."/>
            <person name="Tice H."/>
            <person name="Pitluck S."/>
            <person name="Sims D."/>
            <person name="Brettin T."/>
            <person name="Bruce D."/>
            <person name="Han C."/>
            <person name="Schmutz J."/>
            <person name="Larimer F."/>
            <person name="Land M."/>
            <person name="Hauser L."/>
            <person name="Kyrpides N."/>
            <person name="Kim E."/>
            <person name="Magnuson T."/>
            <person name="Richardson P."/>
        </authorList>
    </citation>
    <scope>NUCLEOTIDE SEQUENCE [LARGE SCALE GENOMIC DNA]</scope>
    <source>
        <strain evidence="2 3">JF-5</strain>
    </source>
</reference>
<name>A5G1G0_ACICJ</name>
<accession>A5G1G0</accession>
<feature type="transmembrane region" description="Helical" evidence="1">
    <location>
        <begin position="38"/>
        <end position="58"/>
    </location>
</feature>
<dbReference type="InterPro" id="IPR019253">
    <property type="entry name" value="DUF2244_TM"/>
</dbReference>